<dbReference type="Gene3D" id="2.40.260.10">
    <property type="entry name" value="Sortase"/>
    <property type="match status" value="1"/>
</dbReference>
<proteinExistence type="predicted"/>
<dbReference type="CDD" id="cd05826">
    <property type="entry name" value="Sortase_B"/>
    <property type="match status" value="1"/>
</dbReference>
<organism evidence="2 3">
    <name type="scientific">Virgibacillus litoralis</name>
    <dbReference type="NCBI Taxonomy" id="578221"/>
    <lineage>
        <taxon>Bacteria</taxon>
        <taxon>Bacillati</taxon>
        <taxon>Bacillota</taxon>
        <taxon>Bacilli</taxon>
        <taxon>Bacillales</taxon>
        <taxon>Bacillaceae</taxon>
        <taxon>Virgibacillus</taxon>
    </lineage>
</organism>
<reference evidence="2 3" key="1">
    <citation type="submission" date="2021-03" db="EMBL/GenBank/DDBJ databases">
        <title>Genomic Encyclopedia of Type Strains, Phase IV (KMG-IV): sequencing the most valuable type-strain genomes for metagenomic binning, comparative biology and taxonomic classification.</title>
        <authorList>
            <person name="Goeker M."/>
        </authorList>
    </citation>
    <scope>NUCLEOTIDE SEQUENCE [LARGE SCALE GENOMIC DNA]</scope>
    <source>
        <strain evidence="2 3">DSM 21085</strain>
    </source>
</reference>
<dbReference type="Proteomes" id="UP001519328">
    <property type="component" value="Unassembled WGS sequence"/>
</dbReference>
<dbReference type="Pfam" id="PF04203">
    <property type="entry name" value="Sortase"/>
    <property type="match status" value="1"/>
</dbReference>
<dbReference type="SUPFAM" id="SSF63817">
    <property type="entry name" value="Sortase"/>
    <property type="match status" value="1"/>
</dbReference>
<keyword evidence="3" id="KW-1185">Reference proteome</keyword>
<gene>
    <name evidence="2" type="ORF">J2Z82_001258</name>
</gene>
<evidence type="ECO:0000256" key="1">
    <source>
        <dbReference type="ARBA" id="ARBA00022801"/>
    </source>
</evidence>
<dbReference type="RefSeq" id="WP_209479903.1">
    <property type="nucleotide sequence ID" value="NZ_JAGGKK010000005.1"/>
</dbReference>
<dbReference type="InterPro" id="IPR009835">
    <property type="entry name" value="SrtB"/>
</dbReference>
<protein>
    <submittedName>
        <fullName evidence="2">Sortase B</fullName>
        <ecNumber evidence="2">3.4.22.70</ecNumber>
    </submittedName>
</protein>
<evidence type="ECO:0000313" key="2">
    <source>
        <dbReference type="EMBL" id="MBP1948322.1"/>
    </source>
</evidence>
<dbReference type="NCBIfam" id="TIGR03064">
    <property type="entry name" value="sortase_srtB"/>
    <property type="match status" value="1"/>
</dbReference>
<evidence type="ECO:0000313" key="3">
    <source>
        <dbReference type="Proteomes" id="UP001519328"/>
    </source>
</evidence>
<dbReference type="EC" id="3.4.22.70" evidence="2"/>
<dbReference type="InterPro" id="IPR005754">
    <property type="entry name" value="Sortase"/>
</dbReference>
<accession>A0ABS4HBM5</accession>
<dbReference type="EMBL" id="JAGGKK010000005">
    <property type="protein sequence ID" value="MBP1948322.1"/>
    <property type="molecule type" value="Genomic_DNA"/>
</dbReference>
<dbReference type="GO" id="GO:0016787">
    <property type="term" value="F:hydrolase activity"/>
    <property type="evidence" value="ECO:0007669"/>
    <property type="project" value="UniProtKB-KW"/>
</dbReference>
<dbReference type="InterPro" id="IPR023365">
    <property type="entry name" value="Sortase_dom-sf"/>
</dbReference>
<sequence length="231" mass="27236">MILIIFTSLIVIVYASYSLYEDLHTYKVSAKKYQKVEKIYQYRNDPVTRLTSINDDYVGWIKIPGTQINYPVVMGDNNEFYLTHNYYKEEDKVGAIFMDFRNSIEELDNNLILYGHNMKDDSMFGAVLDYMDEDFFRKNRIIQFELQGRSIEWEVFSVYKTTDLDWMETEFSTDDKFDNFASTIKEQSLFTNQTNIDETDTIVTLSTCTVRNGEERVIVHAKLKDAGEYNQ</sequence>
<keyword evidence="1 2" id="KW-0378">Hydrolase</keyword>
<comment type="caution">
    <text evidence="2">The sequence shown here is derived from an EMBL/GenBank/DDBJ whole genome shotgun (WGS) entry which is preliminary data.</text>
</comment>
<name>A0ABS4HBM5_9BACI</name>